<reference evidence="1" key="1">
    <citation type="submission" date="2020-02" db="EMBL/GenBank/DDBJ databases">
        <authorList>
            <person name="Meier V. D."/>
        </authorList>
    </citation>
    <scope>NUCLEOTIDE SEQUENCE</scope>
    <source>
        <strain evidence="1">AVDCRST_MAG11</strain>
    </source>
</reference>
<evidence type="ECO:0000313" key="1">
    <source>
        <dbReference type="EMBL" id="CAA9352138.1"/>
    </source>
</evidence>
<organism evidence="1">
    <name type="scientific">uncultured Gemmatimonadaceae bacterium</name>
    <dbReference type="NCBI Taxonomy" id="246130"/>
    <lineage>
        <taxon>Bacteria</taxon>
        <taxon>Pseudomonadati</taxon>
        <taxon>Gemmatimonadota</taxon>
        <taxon>Gemmatimonadia</taxon>
        <taxon>Gemmatimonadales</taxon>
        <taxon>Gemmatimonadaceae</taxon>
        <taxon>environmental samples</taxon>
    </lineage>
</organism>
<name>A0A6J4M9T8_9BACT</name>
<dbReference type="AlphaFoldDB" id="A0A6J4M9T8"/>
<proteinExistence type="predicted"/>
<feature type="non-terminal residue" evidence="1">
    <location>
        <position position="1"/>
    </location>
</feature>
<accession>A0A6J4M9T8</accession>
<dbReference type="EMBL" id="CADCTU010000771">
    <property type="protein sequence ID" value="CAA9352138.1"/>
    <property type="molecule type" value="Genomic_DNA"/>
</dbReference>
<sequence length="41" mass="3815">GAFGDAGSFSNQGGVLTVFALPGNARSASTGATTGAVSGQK</sequence>
<gene>
    <name evidence="1" type="ORF">AVDCRST_MAG11-3589</name>
</gene>
<protein>
    <submittedName>
        <fullName evidence="1">Uncharacterized protein</fullName>
    </submittedName>
</protein>